<proteinExistence type="predicted"/>
<gene>
    <name evidence="1" type="ORF">GA0074692_2652</name>
</gene>
<dbReference type="STRING" id="145854.GA0074692_2652"/>
<protein>
    <submittedName>
        <fullName evidence="1">Uncharacterized protein</fullName>
    </submittedName>
</protein>
<accession>A0A1C6SHX3</accession>
<dbReference type="RefSeq" id="WP_176738437.1">
    <property type="nucleotide sequence ID" value="NZ_FMHW01000002.1"/>
</dbReference>
<reference evidence="2" key="1">
    <citation type="submission" date="2016-06" db="EMBL/GenBank/DDBJ databases">
        <authorList>
            <person name="Varghese N."/>
            <person name="Submissions Spin"/>
        </authorList>
    </citation>
    <scope>NUCLEOTIDE SEQUENCE [LARGE SCALE GENOMIC DNA]</scope>
    <source>
        <strain evidence="2">DSM 43817</strain>
    </source>
</reference>
<organism evidence="1 2">
    <name type="scientific">Micromonospora pallida</name>
    <dbReference type="NCBI Taxonomy" id="145854"/>
    <lineage>
        <taxon>Bacteria</taxon>
        <taxon>Bacillati</taxon>
        <taxon>Actinomycetota</taxon>
        <taxon>Actinomycetes</taxon>
        <taxon>Micromonosporales</taxon>
        <taxon>Micromonosporaceae</taxon>
        <taxon>Micromonospora</taxon>
    </lineage>
</organism>
<dbReference type="Proteomes" id="UP000198959">
    <property type="component" value="Unassembled WGS sequence"/>
</dbReference>
<evidence type="ECO:0000313" key="2">
    <source>
        <dbReference type="Proteomes" id="UP000198959"/>
    </source>
</evidence>
<evidence type="ECO:0000313" key="1">
    <source>
        <dbReference type="EMBL" id="SCL29042.1"/>
    </source>
</evidence>
<sequence>MNDRTRELLDAAVRKQLDDHGRVLPPWRAYPQIERFSIGWRMGDGEWHLMVWWHWWESAPMNEAERIAYFQADEPPREWLDWVAHQIWPDVDFGETAYARLVEYGIGSVR</sequence>
<name>A0A1C6SHX3_9ACTN</name>
<keyword evidence="2" id="KW-1185">Reference proteome</keyword>
<dbReference type="AlphaFoldDB" id="A0A1C6SHX3"/>
<dbReference type="EMBL" id="FMHW01000002">
    <property type="protein sequence ID" value="SCL29042.1"/>
    <property type="molecule type" value="Genomic_DNA"/>
</dbReference>